<dbReference type="EMBL" id="CP059319">
    <property type="protein sequence ID" value="QTH19616.1"/>
    <property type="molecule type" value="Genomic_DNA"/>
</dbReference>
<sequence>MNGTQPRRAPLRDAKNPLLQWPAADARQRIHIEPVGARVAWSFGPRDMKRQADTAGQALDAALERIGHEDAVIIYGGRP</sequence>
<organism evidence="1 2">
    <name type="scientific">Rhizorhabdus wittichii</name>
    <dbReference type="NCBI Taxonomy" id="160791"/>
    <lineage>
        <taxon>Bacteria</taxon>
        <taxon>Pseudomonadati</taxon>
        <taxon>Pseudomonadota</taxon>
        <taxon>Alphaproteobacteria</taxon>
        <taxon>Sphingomonadales</taxon>
        <taxon>Sphingomonadaceae</taxon>
        <taxon>Rhizorhabdus</taxon>
    </lineage>
</organism>
<dbReference type="RefSeq" id="WP_208631598.1">
    <property type="nucleotide sequence ID" value="NZ_CP059319.1"/>
</dbReference>
<name>A0A975CZZ7_9SPHN</name>
<dbReference type="AlphaFoldDB" id="A0A975CZZ7"/>
<proteinExistence type="predicted"/>
<accession>A0A975CZZ7</accession>
<evidence type="ECO:0000313" key="2">
    <source>
        <dbReference type="Proteomes" id="UP000664914"/>
    </source>
</evidence>
<dbReference type="Proteomes" id="UP000664914">
    <property type="component" value="Chromosome"/>
</dbReference>
<evidence type="ECO:0000313" key="1">
    <source>
        <dbReference type="EMBL" id="QTH19616.1"/>
    </source>
</evidence>
<reference evidence="1" key="2">
    <citation type="submission" date="2021-04" db="EMBL/GenBank/DDBJ databases">
        <title>Isolation and genomic analysis of the ibuprofen-degrading bacterium Sphingomonas strain MPO218.</title>
        <authorList>
            <person name="Aulestia M."/>
            <person name="Flores A."/>
            <person name="Mangas E.L."/>
            <person name="Perez-Pulido A.J."/>
            <person name="Santero E."/>
            <person name="Camacho E.M."/>
        </authorList>
    </citation>
    <scope>NUCLEOTIDE SEQUENCE</scope>
    <source>
        <strain evidence="1">MPO218</strain>
    </source>
</reference>
<gene>
    <name evidence="1" type="ORF">HRJ34_14660</name>
</gene>
<reference evidence="1" key="1">
    <citation type="submission" date="2020-07" db="EMBL/GenBank/DDBJ databases">
        <authorList>
            <person name="Camacho E."/>
        </authorList>
    </citation>
    <scope>NUCLEOTIDE SEQUENCE</scope>
    <source>
        <strain evidence="1">MPO218</strain>
    </source>
</reference>
<protein>
    <submittedName>
        <fullName evidence="1">Uncharacterized protein</fullName>
    </submittedName>
</protein>